<reference evidence="2" key="2">
    <citation type="submission" date="2025-08" db="UniProtKB">
        <authorList>
            <consortium name="Ensembl"/>
        </authorList>
    </citation>
    <scope>IDENTIFICATION</scope>
    <source>
        <strain evidence="2">Isolate ISIS603380</strain>
    </source>
</reference>
<evidence type="ECO:0000259" key="1">
    <source>
        <dbReference type="PROSITE" id="PS50188"/>
    </source>
</evidence>
<dbReference type="OMA" id="NEDSHLH"/>
<reference evidence="2 3" key="1">
    <citation type="submission" date="2009-06" db="EMBL/GenBank/DDBJ databases">
        <title>The Genome Sequence of Loxodonta africana (African elephant).</title>
        <authorList>
            <person name="Di Palma F."/>
            <person name="Heiman D."/>
            <person name="Young S."/>
            <person name="Johnson J."/>
            <person name="Lander E.S."/>
            <person name="Lindblad-Toh K."/>
        </authorList>
    </citation>
    <scope>NUCLEOTIDE SEQUENCE [LARGE SCALE GENOMIC DNA]</scope>
    <source>
        <strain evidence="2 3">Isolate ISIS603380</strain>
    </source>
</reference>
<dbReference type="PRINTS" id="PR01407">
    <property type="entry name" value="BUTYPHLNCDUF"/>
</dbReference>
<dbReference type="Pfam" id="PF13765">
    <property type="entry name" value="PRY"/>
    <property type="match status" value="1"/>
</dbReference>
<dbReference type="InParanoid" id="G3TX18"/>
<keyword evidence="3" id="KW-1185">Reference proteome</keyword>
<dbReference type="SMART" id="SM00589">
    <property type="entry name" value="PRY"/>
    <property type="match status" value="1"/>
</dbReference>
<dbReference type="Proteomes" id="UP000007646">
    <property type="component" value="Unassembled WGS sequence"/>
</dbReference>
<dbReference type="InterPro" id="IPR050143">
    <property type="entry name" value="TRIM/RBCC"/>
</dbReference>
<dbReference type="SUPFAM" id="SSF49899">
    <property type="entry name" value="Concanavalin A-like lectins/glucanases"/>
    <property type="match status" value="1"/>
</dbReference>
<feature type="domain" description="B30.2/SPRY" evidence="1">
    <location>
        <begin position="101"/>
        <end position="236"/>
    </location>
</feature>
<dbReference type="PROSITE" id="PS50188">
    <property type="entry name" value="B302_SPRY"/>
    <property type="match status" value="1"/>
</dbReference>
<accession>G3TX18</accession>
<dbReference type="InterPro" id="IPR001870">
    <property type="entry name" value="B30.2/SPRY"/>
</dbReference>
<dbReference type="AlphaFoldDB" id="G3TX18"/>
<name>G3TX18_LOXAF</name>
<dbReference type="eggNOG" id="KOG2177">
    <property type="taxonomic scope" value="Eukaryota"/>
</dbReference>
<dbReference type="InterPro" id="IPR003879">
    <property type="entry name" value="Butyrophylin_SPRY"/>
</dbReference>
<dbReference type="Ensembl" id="ENSLAFT00000035464.1">
    <property type="protein sequence ID" value="ENSLAFP00000020126.1"/>
    <property type="gene ID" value="ENSLAFG00000032186.1"/>
</dbReference>
<dbReference type="Pfam" id="PF00622">
    <property type="entry name" value="SPRY"/>
    <property type="match status" value="1"/>
</dbReference>
<reference evidence="2" key="3">
    <citation type="submission" date="2025-09" db="UniProtKB">
        <authorList>
            <consortium name="Ensembl"/>
        </authorList>
    </citation>
    <scope>IDENTIFICATION</scope>
    <source>
        <strain evidence="2">Isolate ISIS603380</strain>
    </source>
</reference>
<dbReference type="PANTHER" id="PTHR24103">
    <property type="entry name" value="E3 UBIQUITIN-PROTEIN LIGASE TRIM"/>
    <property type="match status" value="1"/>
</dbReference>
<sequence>QVKVQERKQRTVAEFEKFRQLLAEEELRVLRELEEEEAAVVEVLRQEESTLAAQGRSVEELISELEGRTERPALGLLQGIGEILSRIKRLELQTPKAISMELKTVCKVPGLVETLRRFQVVVTLDPKSAHPCLTLSEDQRSVLQTRPWNGQPGAEGLFGVFPSVLGSEQLSAGRHYWEVEVRDRGRWLIGVCKEDADRKNSPTWTSGYGFWSKGDLFPAGVFSPQKTPHPRVGVFL</sequence>
<dbReference type="Gene3D" id="2.60.120.920">
    <property type="match status" value="1"/>
</dbReference>
<dbReference type="GeneTree" id="ENSGT00940000162155"/>
<protein>
    <recommendedName>
        <fullName evidence="1">B30.2/SPRY domain-containing protein</fullName>
    </recommendedName>
</protein>
<dbReference type="HOGENOM" id="CLU_013137_0_0_1"/>
<proteinExistence type="predicted"/>
<evidence type="ECO:0000313" key="3">
    <source>
        <dbReference type="Proteomes" id="UP000007646"/>
    </source>
</evidence>
<organism evidence="2 3">
    <name type="scientific">Loxodonta africana</name>
    <name type="common">African elephant</name>
    <dbReference type="NCBI Taxonomy" id="9785"/>
    <lineage>
        <taxon>Eukaryota</taxon>
        <taxon>Metazoa</taxon>
        <taxon>Chordata</taxon>
        <taxon>Craniata</taxon>
        <taxon>Vertebrata</taxon>
        <taxon>Euteleostomi</taxon>
        <taxon>Mammalia</taxon>
        <taxon>Eutheria</taxon>
        <taxon>Afrotheria</taxon>
        <taxon>Proboscidea</taxon>
        <taxon>Elephantidae</taxon>
        <taxon>Loxodonta</taxon>
    </lineage>
</organism>
<dbReference type="InterPro" id="IPR006574">
    <property type="entry name" value="PRY"/>
</dbReference>
<evidence type="ECO:0000313" key="2">
    <source>
        <dbReference type="Ensembl" id="ENSLAFP00000020126.1"/>
    </source>
</evidence>
<dbReference type="InterPro" id="IPR003877">
    <property type="entry name" value="SPRY_dom"/>
</dbReference>
<dbReference type="InterPro" id="IPR013320">
    <property type="entry name" value="ConA-like_dom_sf"/>
</dbReference>
<dbReference type="InterPro" id="IPR043136">
    <property type="entry name" value="B30.2/SPRY_sf"/>
</dbReference>